<dbReference type="PANTHER" id="PTHR46162:SF40">
    <property type="entry name" value="TRAF-LIKE FAMILY PROTEIN"/>
    <property type="match status" value="1"/>
</dbReference>
<dbReference type="SUPFAM" id="SSF49599">
    <property type="entry name" value="TRAF domain-like"/>
    <property type="match status" value="2"/>
</dbReference>
<keyword evidence="3" id="KW-1185">Reference proteome</keyword>
<dbReference type="Pfam" id="PF22486">
    <property type="entry name" value="MATH_2"/>
    <property type="match status" value="1"/>
</dbReference>
<dbReference type="PANTHER" id="PTHR46162">
    <property type="entry name" value="TRAF-LIKE FAMILY PROTEIN"/>
    <property type="match status" value="1"/>
</dbReference>
<protein>
    <submittedName>
        <fullName evidence="2">Ubiquitin carboxyl-terminal hydrolase 12</fullName>
    </submittedName>
</protein>
<organism evidence="2 3">
    <name type="scientific">Quillaja saponaria</name>
    <name type="common">Soap bark tree</name>
    <dbReference type="NCBI Taxonomy" id="32244"/>
    <lineage>
        <taxon>Eukaryota</taxon>
        <taxon>Viridiplantae</taxon>
        <taxon>Streptophyta</taxon>
        <taxon>Embryophyta</taxon>
        <taxon>Tracheophyta</taxon>
        <taxon>Spermatophyta</taxon>
        <taxon>Magnoliopsida</taxon>
        <taxon>eudicotyledons</taxon>
        <taxon>Gunneridae</taxon>
        <taxon>Pentapetalae</taxon>
        <taxon>rosids</taxon>
        <taxon>fabids</taxon>
        <taxon>Fabales</taxon>
        <taxon>Quillajaceae</taxon>
        <taxon>Quillaja</taxon>
    </lineage>
</organism>
<evidence type="ECO:0000313" key="2">
    <source>
        <dbReference type="EMBL" id="KAJ7950841.1"/>
    </source>
</evidence>
<dbReference type="GO" id="GO:0016787">
    <property type="term" value="F:hydrolase activity"/>
    <property type="evidence" value="ECO:0007669"/>
    <property type="project" value="UniProtKB-KW"/>
</dbReference>
<evidence type="ECO:0000313" key="3">
    <source>
        <dbReference type="Proteomes" id="UP001163823"/>
    </source>
</evidence>
<dbReference type="InterPro" id="IPR008974">
    <property type="entry name" value="TRAF-like"/>
</dbReference>
<sequence>MKTEWGIAEFLSLNTYKDASNGYLVDDCCVFGAEVSVVECTGKGECLSIIEGQVNCTYTWMIQDFETVEKDTYVDSEKFTVGGRQCFVDSDGEEVKRFHATKTEWGFEQFLPHSTFKNASNGYLLDDSCVFGAEAFVVNCTGHCECVSMVKEPATAKYSCTIKNFTTLGKDGLCSELFNIGEDGSLAFIQKGRHKCKVVPCLCINFQKILPHLNFHQTERFTCNSSYV</sequence>
<dbReference type="KEGG" id="qsa:O6P43_026978"/>
<dbReference type="PROSITE" id="PS50144">
    <property type="entry name" value="MATH"/>
    <property type="match status" value="1"/>
</dbReference>
<dbReference type="InterPro" id="IPR002083">
    <property type="entry name" value="MATH/TRAF_dom"/>
</dbReference>
<gene>
    <name evidence="2" type="ORF">O6P43_026978</name>
</gene>
<keyword evidence="2" id="KW-0378">Hydrolase</keyword>
<evidence type="ECO:0000259" key="1">
    <source>
        <dbReference type="PROSITE" id="PS50144"/>
    </source>
</evidence>
<accession>A0AAD7L3I2</accession>
<reference evidence="2" key="1">
    <citation type="journal article" date="2023" name="Science">
        <title>Elucidation of the pathway for biosynthesis of saponin adjuvants from the soapbark tree.</title>
        <authorList>
            <person name="Reed J."/>
            <person name="Orme A."/>
            <person name="El-Demerdash A."/>
            <person name="Owen C."/>
            <person name="Martin L.B.B."/>
            <person name="Misra R.C."/>
            <person name="Kikuchi S."/>
            <person name="Rejzek M."/>
            <person name="Martin A.C."/>
            <person name="Harkess A."/>
            <person name="Leebens-Mack J."/>
            <person name="Louveau T."/>
            <person name="Stephenson M.J."/>
            <person name="Osbourn A."/>
        </authorList>
    </citation>
    <scope>NUCLEOTIDE SEQUENCE</scope>
    <source>
        <strain evidence="2">S10</strain>
    </source>
</reference>
<comment type="caution">
    <text evidence="2">The sequence shown here is derived from an EMBL/GenBank/DDBJ whole genome shotgun (WGS) entry which is preliminary data.</text>
</comment>
<dbReference type="AlphaFoldDB" id="A0AAD7L3I2"/>
<proteinExistence type="predicted"/>
<name>A0AAD7L3I2_QUISA</name>
<dbReference type="Proteomes" id="UP001163823">
    <property type="component" value="Chromosome 11"/>
</dbReference>
<dbReference type="EMBL" id="JARAOO010000011">
    <property type="protein sequence ID" value="KAJ7950841.1"/>
    <property type="molecule type" value="Genomic_DNA"/>
</dbReference>
<dbReference type="Gene3D" id="2.60.210.10">
    <property type="entry name" value="Apoptosis, Tumor Necrosis Factor Receptor Associated Protein 2, Chain A"/>
    <property type="match status" value="2"/>
</dbReference>
<feature type="domain" description="MATH" evidence="1">
    <location>
        <begin position="1"/>
        <end position="35"/>
    </location>
</feature>